<sequence>MDDNHRLIFELNDSPEMKTTLANSEEFMAPSNSTALENAFPKEIHRASDLLMSVSVHADTYKTKIINLSVAAMEELEQMALEQEPLWLFNVDRRAEVLNAVEYKNRFEPLDAALEEIIGMIKMGRPIELASFNYTNAKVPHDNGSESSLPMENGPTPPLETEASRASGVVFMNPIDLVNMFMDVDQWSIVFTNIVSKATVLGVVTKGELGNPNGAVQVMKAEFHVPSPLVQTREIYFARYSRRLSLNSWIVVDVSLESIFPNPMIKCRRRPSGCLIRGTPDGFSKVTWVENNEVDNRSVQTMFSRLISSGSAFGANRWLTTLERQCDRLAIHLDDRVTRGGATSLLKLAERMVRCFNWNVSASTENPWRPLTVPGAEDILVRTSCNLDDPGTPRGVAITFATSVWLPVPPENVFDFLCCGKCRSQWDILTSGRVTREILSIPTGRDPANTISLVMVEPVPSKMTMLYVQESFSDSTGYYIAYAPVDILATNSILDSGDPDRVELLASGFSVLPDGRSIVGENGTSGSLLTLLFQTLDEHISTPEYLPSVSVVTIYRVITETVSRIKGCVGIQA</sequence>
<feature type="region of interest" description="Disordered" evidence="6">
    <location>
        <begin position="141"/>
        <end position="160"/>
    </location>
</feature>
<dbReference type="InterPro" id="IPR057993">
    <property type="entry name" value="HD-Zip_IV_C"/>
</dbReference>
<dbReference type="InterPro" id="IPR042160">
    <property type="entry name" value="HD-Zip_IV"/>
</dbReference>
<comment type="caution">
    <text evidence="8">The sequence shown here is derived from an EMBL/GenBank/DDBJ whole genome shotgun (WGS) entry which is preliminary data.</text>
</comment>
<keyword evidence="1" id="KW-0805">Transcription regulation</keyword>
<evidence type="ECO:0000256" key="1">
    <source>
        <dbReference type="ARBA" id="ARBA00023015"/>
    </source>
</evidence>
<dbReference type="AlphaFoldDB" id="A0ABC8U5F5"/>
<evidence type="ECO:0000259" key="7">
    <source>
        <dbReference type="PROSITE" id="PS50848"/>
    </source>
</evidence>
<dbReference type="Pfam" id="PF25797">
    <property type="entry name" value="PDF2_C"/>
    <property type="match status" value="1"/>
</dbReference>
<keyword evidence="5" id="KW-0539">Nucleus</keyword>
<dbReference type="InterPro" id="IPR002913">
    <property type="entry name" value="START_lipid-bd_dom"/>
</dbReference>
<dbReference type="EMBL" id="CAUOFW020006625">
    <property type="protein sequence ID" value="CAK9175529.1"/>
    <property type="molecule type" value="Genomic_DNA"/>
</dbReference>
<evidence type="ECO:0000256" key="5">
    <source>
        <dbReference type="ARBA" id="ARBA00023242"/>
    </source>
</evidence>
<dbReference type="SUPFAM" id="SSF55961">
    <property type="entry name" value="Bet v1-like"/>
    <property type="match status" value="2"/>
</dbReference>
<feature type="domain" description="START" evidence="7">
    <location>
        <begin position="58"/>
        <end position="331"/>
    </location>
</feature>
<dbReference type="PROSITE" id="PS50848">
    <property type="entry name" value="START"/>
    <property type="match status" value="1"/>
</dbReference>
<evidence type="ECO:0000256" key="3">
    <source>
        <dbReference type="ARBA" id="ARBA00023155"/>
    </source>
</evidence>
<proteinExistence type="predicted"/>
<evidence type="ECO:0000256" key="4">
    <source>
        <dbReference type="ARBA" id="ARBA00023163"/>
    </source>
</evidence>
<reference evidence="8 9" key="1">
    <citation type="submission" date="2024-02" db="EMBL/GenBank/DDBJ databases">
        <authorList>
            <person name="Vignale AGUSTIN F."/>
            <person name="Sosa J E."/>
            <person name="Modenutti C."/>
        </authorList>
    </citation>
    <scope>NUCLEOTIDE SEQUENCE [LARGE SCALE GENOMIC DNA]</scope>
</reference>
<dbReference type="InterPro" id="IPR023393">
    <property type="entry name" value="START-like_dom_sf"/>
</dbReference>
<dbReference type="PANTHER" id="PTHR45654">
    <property type="entry name" value="HOMEOBOX-LEUCINE ZIPPER PROTEIN MERISTEM L1"/>
    <property type="match status" value="1"/>
</dbReference>
<keyword evidence="3" id="KW-0371">Homeobox</keyword>
<dbReference type="Pfam" id="PF01852">
    <property type="entry name" value="START"/>
    <property type="match status" value="1"/>
</dbReference>
<dbReference type="CDD" id="cd08875">
    <property type="entry name" value="START_ArGLABRA2_like"/>
    <property type="match status" value="1"/>
</dbReference>
<name>A0ABC8U5F5_9AQUA</name>
<keyword evidence="9" id="KW-1185">Reference proteome</keyword>
<evidence type="ECO:0000256" key="2">
    <source>
        <dbReference type="ARBA" id="ARBA00023125"/>
    </source>
</evidence>
<keyword evidence="4" id="KW-0804">Transcription</keyword>
<accession>A0ABC8U5F5</accession>
<protein>
    <recommendedName>
        <fullName evidence="7">START domain-containing protein</fullName>
    </recommendedName>
</protein>
<keyword evidence="2" id="KW-0238">DNA-binding</keyword>
<evidence type="ECO:0000256" key="6">
    <source>
        <dbReference type="SAM" id="MobiDB-lite"/>
    </source>
</evidence>
<gene>
    <name evidence="8" type="ORF">ILEXP_LOCUS45334</name>
</gene>
<evidence type="ECO:0000313" key="9">
    <source>
        <dbReference type="Proteomes" id="UP001642360"/>
    </source>
</evidence>
<organism evidence="8 9">
    <name type="scientific">Ilex paraguariensis</name>
    <name type="common">yerba mate</name>
    <dbReference type="NCBI Taxonomy" id="185542"/>
    <lineage>
        <taxon>Eukaryota</taxon>
        <taxon>Viridiplantae</taxon>
        <taxon>Streptophyta</taxon>
        <taxon>Embryophyta</taxon>
        <taxon>Tracheophyta</taxon>
        <taxon>Spermatophyta</taxon>
        <taxon>Magnoliopsida</taxon>
        <taxon>eudicotyledons</taxon>
        <taxon>Gunneridae</taxon>
        <taxon>Pentapetalae</taxon>
        <taxon>asterids</taxon>
        <taxon>campanulids</taxon>
        <taxon>Aquifoliales</taxon>
        <taxon>Aquifoliaceae</taxon>
        <taxon>Ilex</taxon>
    </lineage>
</organism>
<dbReference type="PANTHER" id="PTHR45654:SF15">
    <property type="entry name" value="HOMEOBOX-LEUCINE ZIPPER PROTEIN PROTODERMAL FACTOR 2-LIKE"/>
    <property type="match status" value="1"/>
</dbReference>
<dbReference type="SMART" id="SM00234">
    <property type="entry name" value="START"/>
    <property type="match status" value="1"/>
</dbReference>
<dbReference type="Proteomes" id="UP001642360">
    <property type="component" value="Unassembled WGS sequence"/>
</dbReference>
<dbReference type="GO" id="GO:0003677">
    <property type="term" value="F:DNA binding"/>
    <property type="evidence" value="ECO:0007669"/>
    <property type="project" value="UniProtKB-KW"/>
</dbReference>
<dbReference type="Gene3D" id="3.30.530.20">
    <property type="match status" value="1"/>
</dbReference>
<evidence type="ECO:0000313" key="8">
    <source>
        <dbReference type="EMBL" id="CAK9175529.1"/>
    </source>
</evidence>